<dbReference type="SUPFAM" id="SSF160443">
    <property type="entry name" value="SMR domain-like"/>
    <property type="match status" value="1"/>
</dbReference>
<keyword evidence="3" id="KW-0540">Nuclease</keyword>
<feature type="domain" description="Smr" evidence="2">
    <location>
        <begin position="95"/>
        <end position="176"/>
    </location>
</feature>
<dbReference type="InterPro" id="IPR047688">
    <property type="entry name" value="Endonuc_SmrA"/>
</dbReference>
<dbReference type="Proteomes" id="UP000679575">
    <property type="component" value="Chromosome"/>
</dbReference>
<dbReference type="RefSeq" id="WP_212593553.1">
    <property type="nucleotide sequence ID" value="NZ_CP073587.1"/>
</dbReference>
<keyword evidence="3" id="KW-0255">Endonuclease</keyword>
<keyword evidence="3" id="KW-0378">Hydrolase</keyword>
<sequence length="196" mass="22272">MDQNDKDLFQSEMADVVPLKQSHTLPISPKAGPSDAQQARKAAAQASEYLLRLPLELVHITPVKPDDMLSFKREGVQEAVFKNLRQGKYKVAAELDIHGMTVRQARDTLVDFILTRLQRGDRCVLLIHGKGYHSKPFPALIKSCVNYWLTQLDEVLAFHSAKREQGGYGAVYVMLPKTEQQRVDNREKNRRGGYLR</sequence>
<name>A0ABX7YQQ3_9GAMM</name>
<dbReference type="InterPro" id="IPR036063">
    <property type="entry name" value="Smr_dom_sf"/>
</dbReference>
<protein>
    <submittedName>
        <fullName evidence="3">DNA endonuclease SmrA</fullName>
    </submittedName>
</protein>
<proteinExistence type="predicted"/>
<reference evidence="3 4" key="1">
    <citation type="submission" date="2021-04" db="EMBL/GenBank/DDBJ databases">
        <title>Novel species identification of genus Shewanella.</title>
        <authorList>
            <person name="Liu G."/>
        </authorList>
    </citation>
    <scope>NUCLEOTIDE SEQUENCE [LARGE SCALE GENOMIC DNA]</scope>
    <source>
        <strain evidence="3 4">FJAT-54481</strain>
    </source>
</reference>
<keyword evidence="4" id="KW-1185">Reference proteome</keyword>
<evidence type="ECO:0000256" key="1">
    <source>
        <dbReference type="SAM" id="MobiDB-lite"/>
    </source>
</evidence>
<dbReference type="PROSITE" id="PS50828">
    <property type="entry name" value="SMR"/>
    <property type="match status" value="1"/>
</dbReference>
<dbReference type="NCBIfam" id="NF033154">
    <property type="entry name" value="endonuc_SmrA"/>
    <property type="match status" value="1"/>
</dbReference>
<gene>
    <name evidence="3" type="primary">smrA</name>
    <name evidence="3" type="ORF">KDN34_09375</name>
</gene>
<organism evidence="3 4">
    <name type="scientific">Shewanella yunxiaonensis</name>
    <dbReference type="NCBI Taxonomy" id="2829809"/>
    <lineage>
        <taxon>Bacteria</taxon>
        <taxon>Pseudomonadati</taxon>
        <taxon>Pseudomonadota</taxon>
        <taxon>Gammaproteobacteria</taxon>
        <taxon>Alteromonadales</taxon>
        <taxon>Shewanellaceae</taxon>
        <taxon>Shewanella</taxon>
    </lineage>
</organism>
<feature type="region of interest" description="Disordered" evidence="1">
    <location>
        <begin position="1"/>
        <end position="39"/>
    </location>
</feature>
<dbReference type="Pfam" id="PF01713">
    <property type="entry name" value="Smr"/>
    <property type="match status" value="1"/>
</dbReference>
<accession>A0ABX7YQQ3</accession>
<dbReference type="EMBL" id="CP073587">
    <property type="protein sequence ID" value="QUN04496.1"/>
    <property type="molecule type" value="Genomic_DNA"/>
</dbReference>
<evidence type="ECO:0000313" key="3">
    <source>
        <dbReference type="EMBL" id="QUN04496.1"/>
    </source>
</evidence>
<dbReference type="PANTHER" id="PTHR35562:SF2">
    <property type="entry name" value="DNA ENDONUCLEASE SMRA-RELATED"/>
    <property type="match status" value="1"/>
</dbReference>
<evidence type="ECO:0000259" key="2">
    <source>
        <dbReference type="PROSITE" id="PS50828"/>
    </source>
</evidence>
<evidence type="ECO:0000313" key="4">
    <source>
        <dbReference type="Proteomes" id="UP000679575"/>
    </source>
</evidence>
<dbReference type="GO" id="GO:0004519">
    <property type="term" value="F:endonuclease activity"/>
    <property type="evidence" value="ECO:0007669"/>
    <property type="project" value="UniProtKB-KW"/>
</dbReference>
<dbReference type="PANTHER" id="PTHR35562">
    <property type="entry name" value="DNA ENDONUCLEASE SMRA-RELATED"/>
    <property type="match status" value="1"/>
</dbReference>
<dbReference type="SMART" id="SM00463">
    <property type="entry name" value="SMR"/>
    <property type="match status" value="1"/>
</dbReference>
<dbReference type="Gene3D" id="3.30.1370.110">
    <property type="match status" value="1"/>
</dbReference>
<dbReference type="InterPro" id="IPR002625">
    <property type="entry name" value="Smr_dom"/>
</dbReference>